<proteinExistence type="inferred from homology"/>
<dbReference type="GO" id="GO:0003677">
    <property type="term" value="F:DNA binding"/>
    <property type="evidence" value="ECO:0007669"/>
    <property type="project" value="InterPro"/>
</dbReference>
<name>A0A1T5P8K3_9BACT</name>
<sequence>MNNNDDGLLLHQLKEGDIKAYEQLFKKYYKSLNVDAYYLLKDETEAEDQVQSLFIEIWDKQLYLNITYSVKSYLHTAIRNKCLSFIEKGKNEHKRFHAYANTLEDKINENIVENKETAQQIDLLLNELPNQRLRAFSLVYLEDKKYKEAAEEMGITINSVKTHLKLALKILQKKFAGYK</sequence>
<reference evidence="7 8" key="1">
    <citation type="submission" date="2017-02" db="EMBL/GenBank/DDBJ databases">
        <authorList>
            <person name="Peterson S.W."/>
        </authorList>
    </citation>
    <scope>NUCLEOTIDE SEQUENCE [LARGE SCALE GENOMIC DNA]</scope>
    <source>
        <strain evidence="7 8">DSM 18108</strain>
    </source>
</reference>
<dbReference type="GO" id="GO:0016987">
    <property type="term" value="F:sigma factor activity"/>
    <property type="evidence" value="ECO:0007669"/>
    <property type="project" value="UniProtKB-KW"/>
</dbReference>
<dbReference type="PANTHER" id="PTHR43133">
    <property type="entry name" value="RNA POLYMERASE ECF-TYPE SIGMA FACTO"/>
    <property type="match status" value="1"/>
</dbReference>
<dbReference type="Pfam" id="PF08281">
    <property type="entry name" value="Sigma70_r4_2"/>
    <property type="match status" value="1"/>
</dbReference>
<dbReference type="EMBL" id="FUZZ01000004">
    <property type="protein sequence ID" value="SKD09080.1"/>
    <property type="molecule type" value="Genomic_DNA"/>
</dbReference>
<keyword evidence="4" id="KW-0804">Transcription</keyword>
<dbReference type="SUPFAM" id="SSF88946">
    <property type="entry name" value="Sigma2 domain of RNA polymerase sigma factors"/>
    <property type="match status" value="1"/>
</dbReference>
<dbReference type="PANTHER" id="PTHR43133:SF46">
    <property type="entry name" value="RNA POLYMERASE SIGMA-70 FACTOR ECF SUBFAMILY"/>
    <property type="match status" value="1"/>
</dbReference>
<dbReference type="GO" id="GO:0006352">
    <property type="term" value="P:DNA-templated transcription initiation"/>
    <property type="evidence" value="ECO:0007669"/>
    <property type="project" value="InterPro"/>
</dbReference>
<dbReference type="InterPro" id="IPR007627">
    <property type="entry name" value="RNA_pol_sigma70_r2"/>
</dbReference>
<dbReference type="Proteomes" id="UP000190166">
    <property type="component" value="Unassembled WGS sequence"/>
</dbReference>
<keyword evidence="8" id="KW-1185">Reference proteome</keyword>
<evidence type="ECO:0000256" key="1">
    <source>
        <dbReference type="ARBA" id="ARBA00010641"/>
    </source>
</evidence>
<evidence type="ECO:0000256" key="2">
    <source>
        <dbReference type="ARBA" id="ARBA00023015"/>
    </source>
</evidence>
<gene>
    <name evidence="7" type="ORF">SAMN05660461_4959</name>
</gene>
<comment type="similarity">
    <text evidence="1">Belongs to the sigma-70 factor family. ECF subfamily.</text>
</comment>
<dbReference type="RefSeq" id="WP_079472223.1">
    <property type="nucleotide sequence ID" value="NZ_FUZZ01000004.1"/>
</dbReference>
<dbReference type="InterPro" id="IPR013249">
    <property type="entry name" value="RNA_pol_sigma70_r4_t2"/>
</dbReference>
<evidence type="ECO:0000256" key="4">
    <source>
        <dbReference type="ARBA" id="ARBA00023163"/>
    </source>
</evidence>
<dbReference type="InterPro" id="IPR036388">
    <property type="entry name" value="WH-like_DNA-bd_sf"/>
</dbReference>
<dbReference type="Gene3D" id="1.10.1740.10">
    <property type="match status" value="1"/>
</dbReference>
<organism evidence="7 8">
    <name type="scientific">Chitinophaga ginsengisegetis</name>
    <dbReference type="NCBI Taxonomy" id="393003"/>
    <lineage>
        <taxon>Bacteria</taxon>
        <taxon>Pseudomonadati</taxon>
        <taxon>Bacteroidota</taxon>
        <taxon>Chitinophagia</taxon>
        <taxon>Chitinophagales</taxon>
        <taxon>Chitinophagaceae</taxon>
        <taxon>Chitinophaga</taxon>
    </lineage>
</organism>
<dbReference type="STRING" id="393003.SAMN05660461_4959"/>
<evidence type="ECO:0000313" key="8">
    <source>
        <dbReference type="Proteomes" id="UP000190166"/>
    </source>
</evidence>
<keyword evidence="2" id="KW-0805">Transcription regulation</keyword>
<dbReference type="InterPro" id="IPR013324">
    <property type="entry name" value="RNA_pol_sigma_r3/r4-like"/>
</dbReference>
<evidence type="ECO:0000313" key="7">
    <source>
        <dbReference type="EMBL" id="SKD09080.1"/>
    </source>
</evidence>
<keyword evidence="3" id="KW-0731">Sigma factor</keyword>
<evidence type="ECO:0000259" key="6">
    <source>
        <dbReference type="Pfam" id="PF08281"/>
    </source>
</evidence>
<evidence type="ECO:0000256" key="3">
    <source>
        <dbReference type="ARBA" id="ARBA00023082"/>
    </source>
</evidence>
<dbReference type="Gene3D" id="1.10.10.10">
    <property type="entry name" value="Winged helix-like DNA-binding domain superfamily/Winged helix DNA-binding domain"/>
    <property type="match status" value="1"/>
</dbReference>
<dbReference type="InterPro" id="IPR013325">
    <property type="entry name" value="RNA_pol_sigma_r2"/>
</dbReference>
<evidence type="ECO:0000259" key="5">
    <source>
        <dbReference type="Pfam" id="PF04542"/>
    </source>
</evidence>
<dbReference type="InterPro" id="IPR014284">
    <property type="entry name" value="RNA_pol_sigma-70_dom"/>
</dbReference>
<protein>
    <submittedName>
        <fullName evidence="7">RNA polymerase sigma-70 factor, ECF subfamily</fullName>
    </submittedName>
</protein>
<dbReference type="InterPro" id="IPR039425">
    <property type="entry name" value="RNA_pol_sigma-70-like"/>
</dbReference>
<dbReference type="NCBIfam" id="TIGR02937">
    <property type="entry name" value="sigma70-ECF"/>
    <property type="match status" value="1"/>
</dbReference>
<dbReference type="AlphaFoldDB" id="A0A1T5P8K3"/>
<dbReference type="Pfam" id="PF04542">
    <property type="entry name" value="Sigma70_r2"/>
    <property type="match status" value="1"/>
</dbReference>
<feature type="domain" description="RNA polymerase sigma factor 70 region 4 type 2" evidence="6">
    <location>
        <begin position="119"/>
        <end position="170"/>
    </location>
</feature>
<accession>A0A1T5P8K3</accession>
<feature type="domain" description="RNA polymerase sigma-70 region 2" evidence="5">
    <location>
        <begin position="28"/>
        <end position="89"/>
    </location>
</feature>
<dbReference type="SUPFAM" id="SSF88659">
    <property type="entry name" value="Sigma3 and sigma4 domains of RNA polymerase sigma factors"/>
    <property type="match status" value="1"/>
</dbReference>